<evidence type="ECO:0000313" key="3">
    <source>
        <dbReference type="EMBL" id="BCD99356.1"/>
    </source>
</evidence>
<dbReference type="AlphaFoldDB" id="A0AAN1WKM4"/>
<reference evidence="3 4" key="1">
    <citation type="journal article" date="2022" name="IScience">
        <title>An ultrasensitive nanofiber-based assay for enzymatic hydrolysis and deep-sea microbial degradation of cellulose.</title>
        <authorList>
            <person name="Tsudome M."/>
            <person name="Tachioka M."/>
            <person name="Miyazaki M."/>
            <person name="Uchimura K."/>
            <person name="Tsuda M."/>
            <person name="Takaki Y."/>
            <person name="Deguchi S."/>
        </authorList>
    </citation>
    <scope>NUCLEOTIDE SEQUENCE [LARGE SCALE GENOMIC DNA]</scope>
    <source>
        <strain evidence="3 4">GE09</strain>
    </source>
</reference>
<proteinExistence type="predicted"/>
<accession>A0AAN1WKM4</accession>
<dbReference type="RefSeq" id="WP_236984571.1">
    <property type="nucleotide sequence ID" value="NZ_AP023086.1"/>
</dbReference>
<dbReference type="EMBL" id="AP023086">
    <property type="protein sequence ID" value="BCD99356.1"/>
    <property type="molecule type" value="Genomic_DNA"/>
</dbReference>
<sequence length="167" mass="18269">MKTILKATLLTLLFASVSGACMSIPSLNPFKKEVVLMSPLKGVLLKGGQPLANVDIEVVIVMPGGEERIYKHQTASTGEFDLPVIKDTMTLGPMTEFAVSQFVDVFINGVKDTIWSAAKREPGLFAERHPASETIGLVCDINNQKTRYSERAGVISTKCTWKSLRKI</sequence>
<feature type="chain" id="PRO_5042899429" description="DUF6795 domain-containing protein" evidence="1">
    <location>
        <begin position="21"/>
        <end position="167"/>
    </location>
</feature>
<evidence type="ECO:0000259" key="2">
    <source>
        <dbReference type="Pfam" id="PF20598"/>
    </source>
</evidence>
<name>A0AAN1WKM4_9GAMM</name>
<keyword evidence="4" id="KW-1185">Reference proteome</keyword>
<protein>
    <recommendedName>
        <fullName evidence="2">DUF6795 domain-containing protein</fullName>
    </recommendedName>
</protein>
<organism evidence="3 4">
    <name type="scientific">Marinagarivorans cellulosilyticus</name>
    <dbReference type="NCBI Taxonomy" id="2721545"/>
    <lineage>
        <taxon>Bacteria</taxon>
        <taxon>Pseudomonadati</taxon>
        <taxon>Pseudomonadota</taxon>
        <taxon>Gammaproteobacteria</taxon>
        <taxon>Cellvibrionales</taxon>
        <taxon>Cellvibrionaceae</taxon>
        <taxon>Marinagarivorans</taxon>
    </lineage>
</organism>
<dbReference type="PROSITE" id="PS51257">
    <property type="entry name" value="PROKAR_LIPOPROTEIN"/>
    <property type="match status" value="1"/>
</dbReference>
<dbReference type="KEGG" id="marq:MARGE09_P3558"/>
<feature type="signal peptide" evidence="1">
    <location>
        <begin position="1"/>
        <end position="20"/>
    </location>
</feature>
<feature type="domain" description="DUF6795" evidence="2">
    <location>
        <begin position="41"/>
        <end position="143"/>
    </location>
</feature>
<evidence type="ECO:0000313" key="4">
    <source>
        <dbReference type="Proteomes" id="UP001320119"/>
    </source>
</evidence>
<gene>
    <name evidence="3" type="ORF">MARGE09_P3558</name>
</gene>
<dbReference type="Pfam" id="PF20598">
    <property type="entry name" value="DUF6795"/>
    <property type="match status" value="1"/>
</dbReference>
<evidence type="ECO:0000256" key="1">
    <source>
        <dbReference type="SAM" id="SignalP"/>
    </source>
</evidence>
<dbReference type="InterPro" id="IPR046474">
    <property type="entry name" value="DUF6795"/>
</dbReference>
<dbReference type="Proteomes" id="UP001320119">
    <property type="component" value="Chromosome"/>
</dbReference>
<keyword evidence="1" id="KW-0732">Signal</keyword>